<evidence type="ECO:0000313" key="1">
    <source>
        <dbReference type="EMBL" id="KOA42641.1"/>
    </source>
</evidence>
<dbReference type="PATRIC" id="fig|1365965.3.peg.542"/>
<dbReference type="AlphaFoldDB" id="A0A0L7B576"/>
<evidence type="ECO:0000313" key="2">
    <source>
        <dbReference type="Proteomes" id="UP000037193"/>
    </source>
</evidence>
<gene>
    <name evidence="1" type="ORF">BBM1128_02680</name>
</gene>
<comment type="caution">
    <text evidence="1">The sequence shown here is derived from an EMBL/GenBank/DDBJ whole genome shotgun (WGS) entry which is preliminary data.</text>
</comment>
<evidence type="ECO:0008006" key="3">
    <source>
        <dbReference type="Google" id="ProtNLM"/>
    </source>
</evidence>
<dbReference type="Proteomes" id="UP000037193">
    <property type="component" value="Unassembled WGS sequence"/>
</dbReference>
<proteinExistence type="predicted"/>
<dbReference type="RefSeq" id="WP_052789190.1">
    <property type="nucleotide sequence ID" value="NZ_AVQD01000004.1"/>
</dbReference>
<name>A0A0L7B576_BIFBR</name>
<organism evidence="1 2">
    <name type="scientific">Bifidobacterium breve MCC 1128</name>
    <dbReference type="NCBI Taxonomy" id="1365965"/>
    <lineage>
        <taxon>Bacteria</taxon>
        <taxon>Bacillati</taxon>
        <taxon>Actinomycetota</taxon>
        <taxon>Actinomycetes</taxon>
        <taxon>Bifidobacteriales</taxon>
        <taxon>Bifidobacteriaceae</taxon>
        <taxon>Bifidobacterium</taxon>
    </lineage>
</organism>
<accession>A0A0L7B576</accession>
<protein>
    <recommendedName>
        <fullName evidence="3">Phage head-tail adapter protein</fullName>
    </recommendedName>
</protein>
<reference evidence="1 2" key="1">
    <citation type="journal article" date="2015" name="Int J Genomics">
        <title>Comparative Genomics Revealed Genetic Diversity and Species/Strain-Level Differences in Carbohydrate Metabolism of Three Probiotic Bifidobacterial Species.</title>
        <authorList>
            <person name="Odamaki T."/>
            <person name="Horigome A."/>
            <person name="Sugahara H."/>
            <person name="Hashikura N."/>
            <person name="Minami J."/>
            <person name="Xiao J.Z."/>
            <person name="Abe F."/>
        </authorList>
    </citation>
    <scope>NUCLEOTIDE SEQUENCE [LARGE SCALE GENOMIC DNA]</scope>
    <source>
        <strain evidence="1 2">MCC 1128</strain>
    </source>
</reference>
<sequence>MRGETITLIHRVKAGEDPGGGIIWNTREEQVDDVLIQDGSQSNSTDGIRPAGIQVAKTIHMPRAWPYRSLRGAKARIDGVEYTVIGDPRPYTGGMTPTRWNLTVELADTRG</sequence>
<dbReference type="EMBL" id="AVQD01000004">
    <property type="protein sequence ID" value="KOA42641.1"/>
    <property type="molecule type" value="Genomic_DNA"/>
</dbReference>